<dbReference type="PANTHER" id="PTHR11214">
    <property type="entry name" value="BETA-1,3-N-ACETYLGLUCOSAMINYLTRANSFERASE"/>
    <property type="match status" value="1"/>
</dbReference>
<evidence type="ECO:0000256" key="1">
    <source>
        <dbReference type="ARBA" id="ARBA00004323"/>
    </source>
</evidence>
<dbReference type="Pfam" id="PF01762">
    <property type="entry name" value="Galactosyl_T"/>
    <property type="match status" value="1"/>
</dbReference>
<dbReference type="Gene3D" id="3.90.550.50">
    <property type="match status" value="1"/>
</dbReference>
<keyword evidence="12" id="KW-1185">Reference proteome</keyword>
<sequence>MDSSGVSGWMHHLVVDASVKYCNCYASRPFYRLVSVACFALCVLFFVLSAQQPSVSRRTHQLHDAGRRTLSLSEPGGPRVDAFDLTVKPFGFNIVRQPTHKSSFKSCEKTDLLIFVCSSVDHADRRTAIRETWASAEALAPLNAAVVFAVGSGVGDQDALHQEAEQFGDILQGNFKDTYMNLTLKSTMALKYVSGACGRGTKPPRFVMKTDDDIFVNVPFMLSALKKNLAGAKRMITGCIKQRSAPRGVSADGRTAPSILPDFVAGAGYVLTGRLAAELYAAASKVVKPMKIEDFFVTAQCAKLVPGAYPPKHDPRFTCGGIVKDDCKLVSMFTAHKITSHRQSAIWDKFTSDPNPCMDF</sequence>
<keyword evidence="9 10" id="KW-0472">Membrane</keyword>
<evidence type="ECO:0000256" key="4">
    <source>
        <dbReference type="ARBA" id="ARBA00022679"/>
    </source>
</evidence>
<dbReference type="GO" id="GO:0000139">
    <property type="term" value="C:Golgi membrane"/>
    <property type="evidence" value="ECO:0007669"/>
    <property type="project" value="UniProtKB-SubCell"/>
</dbReference>
<evidence type="ECO:0000256" key="6">
    <source>
        <dbReference type="ARBA" id="ARBA00022968"/>
    </source>
</evidence>
<evidence type="ECO:0000256" key="2">
    <source>
        <dbReference type="ARBA" id="ARBA00008661"/>
    </source>
</evidence>
<comment type="caution">
    <text evidence="11">The sequence shown here is derived from an EMBL/GenBank/DDBJ whole genome shotgun (WGS) entry which is preliminary data.</text>
</comment>
<dbReference type="EC" id="2.4.1.-" evidence="10"/>
<dbReference type="GO" id="GO:0006493">
    <property type="term" value="P:protein O-linked glycosylation"/>
    <property type="evidence" value="ECO:0007669"/>
    <property type="project" value="TreeGrafter"/>
</dbReference>
<evidence type="ECO:0000313" key="12">
    <source>
        <dbReference type="Proteomes" id="UP000494165"/>
    </source>
</evidence>
<keyword evidence="5 10" id="KW-0812">Transmembrane</keyword>
<feature type="transmembrane region" description="Helical" evidence="10">
    <location>
        <begin position="30"/>
        <end position="48"/>
    </location>
</feature>
<comment type="similarity">
    <text evidence="2 10">Belongs to the glycosyltransferase 31 family.</text>
</comment>
<keyword evidence="7 10" id="KW-1133">Transmembrane helix</keyword>
<accession>A0A8S1CSM8</accession>
<dbReference type="AlphaFoldDB" id="A0A8S1CSM8"/>
<dbReference type="EMBL" id="CADEPI010000070">
    <property type="protein sequence ID" value="CAB3372220.1"/>
    <property type="molecule type" value="Genomic_DNA"/>
</dbReference>
<dbReference type="PANTHER" id="PTHR11214:SF314">
    <property type="entry name" value="HEXOSYLTRANSFERASE"/>
    <property type="match status" value="1"/>
</dbReference>
<gene>
    <name evidence="11" type="ORF">CLODIP_2_CD10913</name>
</gene>
<evidence type="ECO:0000256" key="9">
    <source>
        <dbReference type="ARBA" id="ARBA00023136"/>
    </source>
</evidence>
<organism evidence="11 12">
    <name type="scientific">Cloeon dipterum</name>
    <dbReference type="NCBI Taxonomy" id="197152"/>
    <lineage>
        <taxon>Eukaryota</taxon>
        <taxon>Metazoa</taxon>
        <taxon>Ecdysozoa</taxon>
        <taxon>Arthropoda</taxon>
        <taxon>Hexapoda</taxon>
        <taxon>Insecta</taxon>
        <taxon>Pterygota</taxon>
        <taxon>Palaeoptera</taxon>
        <taxon>Ephemeroptera</taxon>
        <taxon>Pisciforma</taxon>
        <taxon>Baetidae</taxon>
        <taxon>Cloeon</taxon>
    </lineage>
</organism>
<evidence type="ECO:0000256" key="10">
    <source>
        <dbReference type="RuleBase" id="RU363063"/>
    </source>
</evidence>
<evidence type="ECO:0000256" key="8">
    <source>
        <dbReference type="ARBA" id="ARBA00023034"/>
    </source>
</evidence>
<reference evidence="11 12" key="1">
    <citation type="submission" date="2020-04" db="EMBL/GenBank/DDBJ databases">
        <authorList>
            <person name="Alioto T."/>
            <person name="Alioto T."/>
            <person name="Gomez Garrido J."/>
        </authorList>
    </citation>
    <scope>NUCLEOTIDE SEQUENCE [LARGE SCALE GENOMIC DNA]</scope>
</reference>
<evidence type="ECO:0000256" key="3">
    <source>
        <dbReference type="ARBA" id="ARBA00022676"/>
    </source>
</evidence>
<proteinExistence type="inferred from homology"/>
<evidence type="ECO:0000256" key="7">
    <source>
        <dbReference type="ARBA" id="ARBA00022989"/>
    </source>
</evidence>
<comment type="subcellular location">
    <subcellularLocation>
        <location evidence="1 10">Golgi apparatus membrane</location>
        <topology evidence="1 10">Single-pass type II membrane protein</topology>
    </subcellularLocation>
</comment>
<evidence type="ECO:0000313" key="11">
    <source>
        <dbReference type="EMBL" id="CAB3372220.1"/>
    </source>
</evidence>
<dbReference type="InterPro" id="IPR002659">
    <property type="entry name" value="Glyco_trans_31"/>
</dbReference>
<evidence type="ECO:0000256" key="5">
    <source>
        <dbReference type="ARBA" id="ARBA00022692"/>
    </source>
</evidence>
<name>A0A8S1CSM8_9INSE</name>
<dbReference type="Proteomes" id="UP000494165">
    <property type="component" value="Unassembled WGS sequence"/>
</dbReference>
<keyword evidence="6 10" id="KW-0735">Signal-anchor</keyword>
<keyword evidence="3 10" id="KW-0328">Glycosyltransferase</keyword>
<dbReference type="GO" id="GO:0016758">
    <property type="term" value="F:hexosyltransferase activity"/>
    <property type="evidence" value="ECO:0007669"/>
    <property type="project" value="InterPro"/>
</dbReference>
<keyword evidence="8 10" id="KW-0333">Golgi apparatus</keyword>
<protein>
    <recommendedName>
        <fullName evidence="10">Hexosyltransferase</fullName>
        <ecNumber evidence="10">2.4.1.-</ecNumber>
    </recommendedName>
</protein>
<keyword evidence="4" id="KW-0808">Transferase</keyword>
<dbReference type="OrthoDB" id="5512589at2759"/>